<organism evidence="2 3">
    <name type="scientific">Daphnia pulex</name>
    <name type="common">Water flea</name>
    <dbReference type="NCBI Taxonomy" id="6669"/>
    <lineage>
        <taxon>Eukaryota</taxon>
        <taxon>Metazoa</taxon>
        <taxon>Ecdysozoa</taxon>
        <taxon>Arthropoda</taxon>
        <taxon>Crustacea</taxon>
        <taxon>Branchiopoda</taxon>
        <taxon>Diplostraca</taxon>
        <taxon>Cladocera</taxon>
        <taxon>Anomopoda</taxon>
        <taxon>Daphniidae</taxon>
        <taxon>Daphnia</taxon>
    </lineage>
</organism>
<protein>
    <recommendedName>
        <fullName evidence="1">CHK kinase-like domain-containing protein</fullName>
    </recommendedName>
</protein>
<dbReference type="EMBL" id="GL732930">
    <property type="protein sequence ID" value="EFX63895.1"/>
    <property type="molecule type" value="Genomic_DNA"/>
</dbReference>
<dbReference type="KEGG" id="dpx:DAPPUDRAFT_334845"/>
<dbReference type="SUPFAM" id="SSF56112">
    <property type="entry name" value="Protein kinase-like (PK-like)"/>
    <property type="match status" value="1"/>
</dbReference>
<gene>
    <name evidence="2" type="ORF">DAPPUDRAFT_334845</name>
</gene>
<dbReference type="Proteomes" id="UP000000305">
    <property type="component" value="Unassembled WGS sequence"/>
</dbReference>
<dbReference type="Gene3D" id="3.90.1200.10">
    <property type="match status" value="1"/>
</dbReference>
<reference evidence="2 3" key="1">
    <citation type="journal article" date="2011" name="Science">
        <title>The ecoresponsive genome of Daphnia pulex.</title>
        <authorList>
            <person name="Colbourne J.K."/>
            <person name="Pfrender M.E."/>
            <person name="Gilbert D."/>
            <person name="Thomas W.K."/>
            <person name="Tucker A."/>
            <person name="Oakley T.H."/>
            <person name="Tokishita S."/>
            <person name="Aerts A."/>
            <person name="Arnold G.J."/>
            <person name="Basu M.K."/>
            <person name="Bauer D.J."/>
            <person name="Caceres C.E."/>
            <person name="Carmel L."/>
            <person name="Casola C."/>
            <person name="Choi J.H."/>
            <person name="Detter J.C."/>
            <person name="Dong Q."/>
            <person name="Dusheyko S."/>
            <person name="Eads B.D."/>
            <person name="Frohlich T."/>
            <person name="Geiler-Samerotte K.A."/>
            <person name="Gerlach D."/>
            <person name="Hatcher P."/>
            <person name="Jogdeo S."/>
            <person name="Krijgsveld J."/>
            <person name="Kriventseva E.V."/>
            <person name="Kultz D."/>
            <person name="Laforsch C."/>
            <person name="Lindquist E."/>
            <person name="Lopez J."/>
            <person name="Manak J.R."/>
            <person name="Muller J."/>
            <person name="Pangilinan J."/>
            <person name="Patwardhan R.P."/>
            <person name="Pitluck S."/>
            <person name="Pritham E.J."/>
            <person name="Rechtsteiner A."/>
            <person name="Rho M."/>
            <person name="Rogozin I.B."/>
            <person name="Sakarya O."/>
            <person name="Salamov A."/>
            <person name="Schaack S."/>
            <person name="Shapiro H."/>
            <person name="Shiga Y."/>
            <person name="Skalitzky C."/>
            <person name="Smith Z."/>
            <person name="Souvorov A."/>
            <person name="Sung W."/>
            <person name="Tang Z."/>
            <person name="Tsuchiya D."/>
            <person name="Tu H."/>
            <person name="Vos H."/>
            <person name="Wang M."/>
            <person name="Wolf Y.I."/>
            <person name="Yamagata H."/>
            <person name="Yamada T."/>
            <person name="Ye Y."/>
            <person name="Shaw J.R."/>
            <person name="Andrews J."/>
            <person name="Crease T.J."/>
            <person name="Tang H."/>
            <person name="Lucas S.M."/>
            <person name="Robertson H.M."/>
            <person name="Bork P."/>
            <person name="Koonin E.V."/>
            <person name="Zdobnov E.M."/>
            <person name="Grigoriev I.V."/>
            <person name="Lynch M."/>
            <person name="Boore J.L."/>
        </authorList>
    </citation>
    <scope>NUCLEOTIDE SEQUENCE [LARGE SCALE GENOMIC DNA]</scope>
</reference>
<accession>E9HWI9</accession>
<dbReference type="FunCoup" id="E9HWI9">
    <property type="interactions" value="20"/>
</dbReference>
<dbReference type="SMART" id="SM00587">
    <property type="entry name" value="CHK"/>
    <property type="match status" value="1"/>
</dbReference>
<sequence>MTRPNCVMSLLEQQLFWKTIFEEKKFASQLPSLAANHVDGVTYDDLPKYGKVQIVVQAASSLGDNFMSDTFTIKVLPSNLMLRLAAYESRTHHHEMHMYLHFFSLLQGMHAGQQIPLDIPAIYYVNIEEIIPGETDGSGTCIVLEDLSTQGYCMSDKFGGADYRHCHLALTSLAHYHAMTMSAVRKWMDPSTDELSNLPESVKFLVKEKTVYEVSAVQIARDFSKKMIEFAQDVKRPDLAEWLTQLIDERLPEVILVDTVKSCGPMACILHGDFWNNNMLFKYADVEGKETESTASSSIPVSLKLIDFQMSRIGHPLTDILYFMNASAKPEVRERRMIRLLRHYYDTLTADLRLLGIPLDNCSLQDFLNEYKRRSLMGLFFGGLIMSMGLAKAVVSTMQQLDEEEQLKEPVNRTSEQVVKTDSEDFSGKSASFEETIKNMMASHKLSENPILTDRLLRLIIQVHTLNTSS</sequence>
<keyword evidence="3" id="KW-1185">Reference proteome</keyword>
<dbReference type="Pfam" id="PF02958">
    <property type="entry name" value="EcKL"/>
    <property type="match status" value="1"/>
</dbReference>
<dbReference type="InterPro" id="IPR015897">
    <property type="entry name" value="CHK_kinase-like"/>
</dbReference>
<dbReference type="PANTHER" id="PTHR11012">
    <property type="entry name" value="PROTEIN KINASE-LIKE DOMAIN-CONTAINING"/>
    <property type="match status" value="1"/>
</dbReference>
<dbReference type="STRING" id="6669.E9HWI9"/>
<dbReference type="HOGENOM" id="CLU_577797_0_0_1"/>
<proteinExistence type="predicted"/>
<evidence type="ECO:0000313" key="3">
    <source>
        <dbReference type="Proteomes" id="UP000000305"/>
    </source>
</evidence>
<evidence type="ECO:0000259" key="1">
    <source>
        <dbReference type="SMART" id="SM00587"/>
    </source>
</evidence>
<dbReference type="InParanoid" id="E9HWI9"/>
<dbReference type="AlphaFoldDB" id="E9HWI9"/>
<dbReference type="InterPro" id="IPR011009">
    <property type="entry name" value="Kinase-like_dom_sf"/>
</dbReference>
<name>E9HWI9_DAPPU</name>
<dbReference type="eggNOG" id="ENOG502RXUB">
    <property type="taxonomic scope" value="Eukaryota"/>
</dbReference>
<dbReference type="PANTHER" id="PTHR11012:SF30">
    <property type="entry name" value="PROTEIN KINASE-LIKE DOMAIN-CONTAINING"/>
    <property type="match status" value="1"/>
</dbReference>
<dbReference type="InterPro" id="IPR004119">
    <property type="entry name" value="EcKL"/>
</dbReference>
<evidence type="ECO:0000313" key="2">
    <source>
        <dbReference type="EMBL" id="EFX63895.1"/>
    </source>
</evidence>
<dbReference type="OrthoDB" id="6344432at2759"/>
<dbReference type="PhylomeDB" id="E9HWI9"/>
<feature type="domain" description="CHK kinase-like" evidence="1">
    <location>
        <begin position="142"/>
        <end position="354"/>
    </location>
</feature>